<dbReference type="AlphaFoldDB" id="A0A2V3PM96"/>
<evidence type="ECO:0000313" key="1">
    <source>
        <dbReference type="EMBL" id="PXV61218.1"/>
    </source>
</evidence>
<name>A0A2V3PM96_9BACT</name>
<sequence length="133" mass="15914">MWTEIKTQSDIDSVLELYGFFHDSCIRDFHISTRAFVEKNLSMGFDNKLTVSILFQRQFSPNSVLELKFEDAIKFNYYPYDDIIYDASIIIEDGLFYWTECEINDLSSTWICGEKLYWRFRPKLLGNIERMKM</sequence>
<evidence type="ECO:0000313" key="2">
    <source>
        <dbReference type="Proteomes" id="UP000247973"/>
    </source>
</evidence>
<comment type="caution">
    <text evidence="1">The sequence shown here is derived from an EMBL/GenBank/DDBJ whole genome shotgun (WGS) entry which is preliminary data.</text>
</comment>
<dbReference type="EMBL" id="QICL01000025">
    <property type="protein sequence ID" value="PXV61218.1"/>
    <property type="molecule type" value="Genomic_DNA"/>
</dbReference>
<protein>
    <submittedName>
        <fullName evidence="1">Uncharacterized protein</fullName>
    </submittedName>
</protein>
<proteinExistence type="predicted"/>
<dbReference type="RefSeq" id="WP_110311839.1">
    <property type="nucleotide sequence ID" value="NZ_QICL01000025.1"/>
</dbReference>
<accession>A0A2V3PM96</accession>
<keyword evidence="2" id="KW-1185">Reference proteome</keyword>
<dbReference type="Proteomes" id="UP000247973">
    <property type="component" value="Unassembled WGS sequence"/>
</dbReference>
<gene>
    <name evidence="1" type="ORF">CLV62_12551</name>
</gene>
<reference evidence="1 2" key="1">
    <citation type="submission" date="2018-03" db="EMBL/GenBank/DDBJ databases">
        <title>Genomic Encyclopedia of Archaeal and Bacterial Type Strains, Phase II (KMG-II): from individual species to whole genera.</title>
        <authorList>
            <person name="Goeker M."/>
        </authorList>
    </citation>
    <scope>NUCLEOTIDE SEQUENCE [LARGE SCALE GENOMIC DNA]</scope>
    <source>
        <strain evidence="1 2">DSM 100214</strain>
    </source>
</reference>
<organism evidence="1 2">
    <name type="scientific">Dysgonomonas alginatilytica</name>
    <dbReference type="NCBI Taxonomy" id="1605892"/>
    <lineage>
        <taxon>Bacteria</taxon>
        <taxon>Pseudomonadati</taxon>
        <taxon>Bacteroidota</taxon>
        <taxon>Bacteroidia</taxon>
        <taxon>Bacteroidales</taxon>
        <taxon>Dysgonomonadaceae</taxon>
        <taxon>Dysgonomonas</taxon>
    </lineage>
</organism>
<dbReference type="OrthoDB" id="1494005at2"/>